<dbReference type="EMBL" id="VSRR010066753">
    <property type="protein sequence ID" value="MPC84890.1"/>
    <property type="molecule type" value="Genomic_DNA"/>
</dbReference>
<protein>
    <submittedName>
        <fullName evidence="2">Uncharacterized protein</fullName>
    </submittedName>
</protein>
<gene>
    <name evidence="2" type="ORF">E2C01_079641</name>
</gene>
<reference evidence="2 3" key="1">
    <citation type="submission" date="2019-05" db="EMBL/GenBank/DDBJ databases">
        <title>Another draft genome of Portunus trituberculatus and its Hox gene families provides insights of decapod evolution.</title>
        <authorList>
            <person name="Jeong J.-H."/>
            <person name="Song I."/>
            <person name="Kim S."/>
            <person name="Choi T."/>
            <person name="Kim D."/>
            <person name="Ryu S."/>
            <person name="Kim W."/>
        </authorList>
    </citation>
    <scope>NUCLEOTIDE SEQUENCE [LARGE SCALE GENOMIC DNA]</scope>
    <source>
        <tissue evidence="2">Muscle</tissue>
    </source>
</reference>
<name>A0A5B7IK32_PORTR</name>
<feature type="compositionally biased region" description="Pro residues" evidence="1">
    <location>
        <begin position="22"/>
        <end position="34"/>
    </location>
</feature>
<proteinExistence type="predicted"/>
<evidence type="ECO:0000313" key="2">
    <source>
        <dbReference type="EMBL" id="MPC84890.1"/>
    </source>
</evidence>
<evidence type="ECO:0000313" key="3">
    <source>
        <dbReference type="Proteomes" id="UP000324222"/>
    </source>
</evidence>
<accession>A0A5B7IK32</accession>
<evidence type="ECO:0000256" key="1">
    <source>
        <dbReference type="SAM" id="MobiDB-lite"/>
    </source>
</evidence>
<dbReference type="AlphaFoldDB" id="A0A5B7IK32"/>
<comment type="caution">
    <text evidence="2">The sequence shown here is derived from an EMBL/GenBank/DDBJ whole genome shotgun (WGS) entry which is preliminary data.</text>
</comment>
<sequence>MLRGPSAMPCHFSTPIISPLALPSPYPPVLPSPPLNSYTSDSISPSDHQSNSSFPRTNHVQGEGEGQIKTGQDVCSLRIHQRGNDVHQLR</sequence>
<feature type="region of interest" description="Disordered" evidence="1">
    <location>
        <begin position="22"/>
        <end position="74"/>
    </location>
</feature>
<feature type="compositionally biased region" description="Polar residues" evidence="1">
    <location>
        <begin position="36"/>
        <end position="60"/>
    </location>
</feature>
<keyword evidence="3" id="KW-1185">Reference proteome</keyword>
<organism evidence="2 3">
    <name type="scientific">Portunus trituberculatus</name>
    <name type="common">Swimming crab</name>
    <name type="synonym">Neptunus trituberculatus</name>
    <dbReference type="NCBI Taxonomy" id="210409"/>
    <lineage>
        <taxon>Eukaryota</taxon>
        <taxon>Metazoa</taxon>
        <taxon>Ecdysozoa</taxon>
        <taxon>Arthropoda</taxon>
        <taxon>Crustacea</taxon>
        <taxon>Multicrustacea</taxon>
        <taxon>Malacostraca</taxon>
        <taxon>Eumalacostraca</taxon>
        <taxon>Eucarida</taxon>
        <taxon>Decapoda</taxon>
        <taxon>Pleocyemata</taxon>
        <taxon>Brachyura</taxon>
        <taxon>Eubrachyura</taxon>
        <taxon>Portunoidea</taxon>
        <taxon>Portunidae</taxon>
        <taxon>Portuninae</taxon>
        <taxon>Portunus</taxon>
    </lineage>
</organism>
<dbReference type="Proteomes" id="UP000324222">
    <property type="component" value="Unassembled WGS sequence"/>
</dbReference>